<sequence>MANSLVIRALKANAKSFSLSSRKLHQIPNGVAKLTSLLKLQLNNNFLSTLPIELQSLCQLTELNLGNNLLKEIPPVLKYLSSLKKLYLFGNKIESLPEDVFDGLPNLVLLNMNHNKIRVLPPGIKRLTHLEILSVTDNGLEIIPAEIALLEMLTEINLTNNNLVSLPPQLCLLPQLSKIHVARNHLKELPEGIFRLSKLRLLDVAGNCLTMFPVDFQLVRLEELYCEGNTFVQHKLVRSVQDMEVLTLKEQAARLILMDSRKECSLLREALQLRPALAAILSHGGSCALCSQAFLTTWLECVQFISLRKDMKVSGPQSVPVRALLCSYSCFNQSGHMYYGVASV</sequence>
<dbReference type="GO" id="GO:0005737">
    <property type="term" value="C:cytoplasm"/>
    <property type="evidence" value="ECO:0007669"/>
    <property type="project" value="TreeGrafter"/>
</dbReference>
<dbReference type="PROSITE" id="PS51450">
    <property type="entry name" value="LRR"/>
    <property type="match status" value="3"/>
</dbReference>
<comment type="caution">
    <text evidence="3">The sequence shown here is derived from an EMBL/GenBank/DDBJ whole genome shotgun (WGS) entry which is preliminary data.</text>
</comment>
<dbReference type="Proteomes" id="UP000829720">
    <property type="component" value="Unassembled WGS sequence"/>
</dbReference>
<dbReference type="OrthoDB" id="660555at2759"/>
<dbReference type="SMART" id="SM00364">
    <property type="entry name" value="LRR_BAC"/>
    <property type="match status" value="6"/>
</dbReference>
<evidence type="ECO:0000256" key="2">
    <source>
        <dbReference type="ARBA" id="ARBA00022737"/>
    </source>
</evidence>
<dbReference type="InterPro" id="IPR001611">
    <property type="entry name" value="Leu-rich_rpt"/>
</dbReference>
<dbReference type="Gene3D" id="3.80.10.10">
    <property type="entry name" value="Ribonuclease Inhibitor"/>
    <property type="match status" value="2"/>
</dbReference>
<proteinExistence type="predicted"/>
<keyword evidence="4" id="KW-1185">Reference proteome</keyword>
<dbReference type="SMART" id="SM00369">
    <property type="entry name" value="LRR_TYP"/>
    <property type="match status" value="8"/>
</dbReference>
<dbReference type="PANTHER" id="PTHR48051">
    <property type="match status" value="1"/>
</dbReference>
<dbReference type="AlphaFoldDB" id="A0A8T3E4V2"/>
<dbReference type="InterPro" id="IPR050216">
    <property type="entry name" value="LRR_domain-containing"/>
</dbReference>
<dbReference type="InterPro" id="IPR003591">
    <property type="entry name" value="Leu-rich_rpt_typical-subtyp"/>
</dbReference>
<gene>
    <name evidence="3" type="ORF">AGOR_G00036830</name>
</gene>
<dbReference type="SUPFAM" id="SSF52058">
    <property type="entry name" value="L domain-like"/>
    <property type="match status" value="1"/>
</dbReference>
<protein>
    <recommendedName>
        <fullName evidence="5">Leucine-rich repeat-containing protein 69</fullName>
    </recommendedName>
</protein>
<dbReference type="InterPro" id="IPR032675">
    <property type="entry name" value="LRR_dom_sf"/>
</dbReference>
<dbReference type="Pfam" id="PF13855">
    <property type="entry name" value="LRR_8"/>
    <property type="match status" value="2"/>
</dbReference>
<evidence type="ECO:0000313" key="3">
    <source>
        <dbReference type="EMBL" id="KAI1901675.1"/>
    </source>
</evidence>
<reference evidence="3" key="1">
    <citation type="submission" date="2021-01" db="EMBL/GenBank/DDBJ databases">
        <authorList>
            <person name="Zahm M."/>
            <person name="Roques C."/>
            <person name="Cabau C."/>
            <person name="Klopp C."/>
            <person name="Donnadieu C."/>
            <person name="Jouanno E."/>
            <person name="Lampietro C."/>
            <person name="Louis A."/>
            <person name="Herpin A."/>
            <person name="Echchiki A."/>
            <person name="Berthelot C."/>
            <person name="Parey E."/>
            <person name="Roest-Crollius H."/>
            <person name="Braasch I."/>
            <person name="Postlethwait J."/>
            <person name="Bobe J."/>
            <person name="Montfort J."/>
            <person name="Bouchez O."/>
            <person name="Begum T."/>
            <person name="Mejri S."/>
            <person name="Adams A."/>
            <person name="Chen W.-J."/>
            <person name="Guiguen Y."/>
        </authorList>
    </citation>
    <scope>NUCLEOTIDE SEQUENCE</scope>
    <source>
        <tissue evidence="3">Blood</tissue>
    </source>
</reference>
<accession>A0A8T3E4V2</accession>
<keyword evidence="2" id="KW-0677">Repeat</keyword>
<organism evidence="3 4">
    <name type="scientific">Albula goreensis</name>
    <dbReference type="NCBI Taxonomy" id="1534307"/>
    <lineage>
        <taxon>Eukaryota</taxon>
        <taxon>Metazoa</taxon>
        <taxon>Chordata</taxon>
        <taxon>Craniata</taxon>
        <taxon>Vertebrata</taxon>
        <taxon>Euteleostomi</taxon>
        <taxon>Actinopterygii</taxon>
        <taxon>Neopterygii</taxon>
        <taxon>Teleostei</taxon>
        <taxon>Albuliformes</taxon>
        <taxon>Albulidae</taxon>
        <taxon>Albula</taxon>
    </lineage>
</organism>
<name>A0A8T3E4V2_9TELE</name>
<evidence type="ECO:0000313" key="4">
    <source>
        <dbReference type="Proteomes" id="UP000829720"/>
    </source>
</evidence>
<evidence type="ECO:0008006" key="5">
    <source>
        <dbReference type="Google" id="ProtNLM"/>
    </source>
</evidence>
<keyword evidence="1" id="KW-0433">Leucine-rich repeat</keyword>
<dbReference type="PANTHER" id="PTHR48051:SF36">
    <property type="entry name" value="CASPASE FAMILY P20 DOMAIN-CONTAINING PROTEIN"/>
    <property type="match status" value="1"/>
</dbReference>
<evidence type="ECO:0000256" key="1">
    <source>
        <dbReference type="ARBA" id="ARBA00022614"/>
    </source>
</evidence>
<dbReference type="EMBL" id="JAERUA010000003">
    <property type="protein sequence ID" value="KAI1901675.1"/>
    <property type="molecule type" value="Genomic_DNA"/>
</dbReference>